<dbReference type="AlphaFoldDB" id="A0A2K1L414"/>
<evidence type="ECO:0000313" key="3">
    <source>
        <dbReference type="Proteomes" id="UP000006727"/>
    </source>
</evidence>
<protein>
    <submittedName>
        <fullName evidence="1 2">Uncharacterized protein</fullName>
    </submittedName>
</protein>
<dbReference type="EnsemblPlants" id="Pp3c2_32680V3.2">
    <property type="protein sequence ID" value="PAC:32932902.CDS.1"/>
    <property type="gene ID" value="Pp3c2_32680"/>
</dbReference>
<dbReference type="InParanoid" id="A0A2K1L414"/>
<dbReference type="EMBL" id="ABEU02000002">
    <property type="protein sequence ID" value="PNR60767.1"/>
    <property type="molecule type" value="Genomic_DNA"/>
</dbReference>
<organism evidence="1">
    <name type="scientific">Physcomitrium patens</name>
    <name type="common">Spreading-leaved earth moss</name>
    <name type="synonym">Physcomitrella patens</name>
    <dbReference type="NCBI Taxonomy" id="3218"/>
    <lineage>
        <taxon>Eukaryota</taxon>
        <taxon>Viridiplantae</taxon>
        <taxon>Streptophyta</taxon>
        <taxon>Embryophyta</taxon>
        <taxon>Bryophyta</taxon>
        <taxon>Bryophytina</taxon>
        <taxon>Bryopsida</taxon>
        <taxon>Funariidae</taxon>
        <taxon>Funariales</taxon>
        <taxon>Funariaceae</taxon>
        <taxon>Physcomitrium</taxon>
    </lineage>
</organism>
<proteinExistence type="predicted"/>
<evidence type="ECO:0000313" key="2">
    <source>
        <dbReference type="EnsemblPlants" id="PAC:32932901.CDS.1"/>
    </source>
</evidence>
<reference evidence="1 3" key="2">
    <citation type="journal article" date="2018" name="Plant J.">
        <title>The Physcomitrella patens chromosome-scale assembly reveals moss genome structure and evolution.</title>
        <authorList>
            <person name="Lang D."/>
            <person name="Ullrich K.K."/>
            <person name="Murat F."/>
            <person name="Fuchs J."/>
            <person name="Jenkins J."/>
            <person name="Haas F.B."/>
            <person name="Piednoel M."/>
            <person name="Gundlach H."/>
            <person name="Van Bel M."/>
            <person name="Meyberg R."/>
            <person name="Vives C."/>
            <person name="Morata J."/>
            <person name="Symeonidi A."/>
            <person name="Hiss M."/>
            <person name="Muchero W."/>
            <person name="Kamisugi Y."/>
            <person name="Saleh O."/>
            <person name="Blanc G."/>
            <person name="Decker E.L."/>
            <person name="van Gessel N."/>
            <person name="Grimwood J."/>
            <person name="Hayes R.D."/>
            <person name="Graham S.W."/>
            <person name="Gunter L.E."/>
            <person name="McDaniel S.F."/>
            <person name="Hoernstein S.N.W."/>
            <person name="Larsson A."/>
            <person name="Li F.W."/>
            <person name="Perroud P.F."/>
            <person name="Phillips J."/>
            <person name="Ranjan P."/>
            <person name="Rokshar D.S."/>
            <person name="Rothfels C.J."/>
            <person name="Schneider L."/>
            <person name="Shu S."/>
            <person name="Stevenson D.W."/>
            <person name="Thummler F."/>
            <person name="Tillich M."/>
            <person name="Villarreal Aguilar J.C."/>
            <person name="Widiez T."/>
            <person name="Wong G.K."/>
            <person name="Wymore A."/>
            <person name="Zhang Y."/>
            <person name="Zimmer A.D."/>
            <person name="Quatrano R.S."/>
            <person name="Mayer K.F.X."/>
            <person name="Goodstein D."/>
            <person name="Casacuberta J.M."/>
            <person name="Vandepoele K."/>
            <person name="Reski R."/>
            <person name="Cuming A.C."/>
            <person name="Tuskan G.A."/>
            <person name="Maumus F."/>
            <person name="Salse J."/>
            <person name="Schmutz J."/>
            <person name="Rensing S.A."/>
        </authorList>
    </citation>
    <scope>NUCLEOTIDE SEQUENCE [LARGE SCALE GENOMIC DNA]</scope>
    <source>
        <strain evidence="2 3">cv. Gransden 2004</strain>
    </source>
</reference>
<accession>A0A2K1L414</accession>
<gene>
    <name evidence="1" type="ORF">PHYPA_003560</name>
</gene>
<reference evidence="2" key="3">
    <citation type="submission" date="2020-12" db="UniProtKB">
        <authorList>
            <consortium name="EnsemblPlants"/>
        </authorList>
    </citation>
    <scope>IDENTIFICATION</scope>
</reference>
<dbReference type="EnsemblPlants" id="Pp3c2_32680V3.1">
    <property type="protein sequence ID" value="PAC:32932901.CDS.1"/>
    <property type="gene ID" value="Pp3c2_32680"/>
</dbReference>
<reference evidence="1 3" key="1">
    <citation type="journal article" date="2008" name="Science">
        <title>The Physcomitrella genome reveals evolutionary insights into the conquest of land by plants.</title>
        <authorList>
            <person name="Rensing S."/>
            <person name="Lang D."/>
            <person name="Zimmer A."/>
            <person name="Terry A."/>
            <person name="Salamov A."/>
            <person name="Shapiro H."/>
            <person name="Nishiyama T."/>
            <person name="Perroud P.-F."/>
            <person name="Lindquist E."/>
            <person name="Kamisugi Y."/>
            <person name="Tanahashi T."/>
            <person name="Sakakibara K."/>
            <person name="Fujita T."/>
            <person name="Oishi K."/>
            <person name="Shin-I T."/>
            <person name="Kuroki Y."/>
            <person name="Toyoda A."/>
            <person name="Suzuki Y."/>
            <person name="Hashimoto A."/>
            <person name="Yamaguchi K."/>
            <person name="Sugano A."/>
            <person name="Kohara Y."/>
            <person name="Fujiyama A."/>
            <person name="Anterola A."/>
            <person name="Aoki S."/>
            <person name="Ashton N."/>
            <person name="Barbazuk W.B."/>
            <person name="Barker E."/>
            <person name="Bennetzen J."/>
            <person name="Bezanilla M."/>
            <person name="Blankenship R."/>
            <person name="Cho S.H."/>
            <person name="Dutcher S."/>
            <person name="Estelle M."/>
            <person name="Fawcett J.A."/>
            <person name="Gundlach H."/>
            <person name="Hanada K."/>
            <person name="Heyl A."/>
            <person name="Hicks K.A."/>
            <person name="Hugh J."/>
            <person name="Lohr M."/>
            <person name="Mayer K."/>
            <person name="Melkozernov A."/>
            <person name="Murata T."/>
            <person name="Nelson D."/>
            <person name="Pils B."/>
            <person name="Prigge M."/>
            <person name="Reiss B."/>
            <person name="Renner T."/>
            <person name="Rombauts S."/>
            <person name="Rushton P."/>
            <person name="Sanderfoot A."/>
            <person name="Schween G."/>
            <person name="Shiu S.-H."/>
            <person name="Stueber K."/>
            <person name="Theodoulou F.L."/>
            <person name="Tu H."/>
            <person name="Van de Peer Y."/>
            <person name="Verrier P.J."/>
            <person name="Waters E."/>
            <person name="Wood A."/>
            <person name="Yang L."/>
            <person name="Cove D."/>
            <person name="Cuming A."/>
            <person name="Hasebe M."/>
            <person name="Lucas S."/>
            <person name="Mishler D.B."/>
            <person name="Reski R."/>
            <person name="Grigoriev I."/>
            <person name="Quatrano R.S."/>
            <person name="Boore J.L."/>
        </authorList>
    </citation>
    <scope>NUCLEOTIDE SEQUENCE [LARGE SCALE GENOMIC DNA]</scope>
    <source>
        <strain evidence="2 3">cv. Gransden 2004</strain>
    </source>
</reference>
<dbReference type="Proteomes" id="UP000006727">
    <property type="component" value="Chromosome 2"/>
</dbReference>
<name>A0A2K1L414_PHYPA</name>
<evidence type="ECO:0000313" key="1">
    <source>
        <dbReference type="EMBL" id="PNR60767.1"/>
    </source>
</evidence>
<dbReference type="PaxDb" id="3218-PP1S304_27V6.1"/>
<sequence>MDSKPSSLESLNQQAVSEVRNIKHKAISATQLFQKATPRPAIASLFVVGFYSCGPEREFPFLSLRRISESGGEVCVALIFSMGLPLSGLLQHHPLPHRCGVTRKTDK</sequence>
<keyword evidence="3" id="KW-1185">Reference proteome</keyword>
<dbReference type="Gramene" id="Pp3c2_32680V3.1">
    <property type="protein sequence ID" value="PAC:32932901.CDS.1"/>
    <property type="gene ID" value="Pp3c2_32680"/>
</dbReference>
<dbReference type="Gramene" id="Pp3c2_32680V3.2">
    <property type="protein sequence ID" value="PAC:32932902.CDS.1"/>
    <property type="gene ID" value="Pp3c2_32680"/>
</dbReference>